<dbReference type="Proteomes" id="UP000078541">
    <property type="component" value="Unassembled WGS sequence"/>
</dbReference>
<dbReference type="GO" id="GO:0004301">
    <property type="term" value="F:epoxide hydrolase activity"/>
    <property type="evidence" value="ECO:0007669"/>
    <property type="project" value="UniProtKB-ARBA"/>
</dbReference>
<evidence type="ECO:0000313" key="5">
    <source>
        <dbReference type="Proteomes" id="UP000078541"/>
    </source>
</evidence>
<dbReference type="AlphaFoldDB" id="A0A195FDH6"/>
<gene>
    <name evidence="4" type="ORF">ALC56_07297</name>
</gene>
<evidence type="ECO:0000313" key="4">
    <source>
        <dbReference type="EMBL" id="KYN38257.1"/>
    </source>
</evidence>
<dbReference type="STRING" id="34720.A0A195FDH6"/>
<evidence type="ECO:0000259" key="3">
    <source>
        <dbReference type="Pfam" id="PF00561"/>
    </source>
</evidence>
<evidence type="ECO:0000256" key="1">
    <source>
        <dbReference type="ARBA" id="ARBA00022801"/>
    </source>
</evidence>
<keyword evidence="1 4" id="KW-0378">Hydrolase</keyword>
<proteinExistence type="inferred from homology"/>
<dbReference type="InterPro" id="IPR000639">
    <property type="entry name" value="Epox_hydrolase-like"/>
</dbReference>
<organism evidence="4 5">
    <name type="scientific">Trachymyrmex septentrionalis</name>
    <dbReference type="NCBI Taxonomy" id="34720"/>
    <lineage>
        <taxon>Eukaryota</taxon>
        <taxon>Metazoa</taxon>
        <taxon>Ecdysozoa</taxon>
        <taxon>Arthropoda</taxon>
        <taxon>Hexapoda</taxon>
        <taxon>Insecta</taxon>
        <taxon>Pterygota</taxon>
        <taxon>Neoptera</taxon>
        <taxon>Endopterygota</taxon>
        <taxon>Hymenoptera</taxon>
        <taxon>Apocrita</taxon>
        <taxon>Aculeata</taxon>
        <taxon>Formicoidea</taxon>
        <taxon>Formicidae</taxon>
        <taxon>Myrmicinae</taxon>
        <taxon>Trachymyrmex</taxon>
    </lineage>
</organism>
<protein>
    <submittedName>
        <fullName evidence="4">Epoxide hydrolase 4</fullName>
    </submittedName>
</protein>
<dbReference type="Gene3D" id="3.40.50.1820">
    <property type="entry name" value="alpha/beta hydrolase"/>
    <property type="match status" value="1"/>
</dbReference>
<dbReference type="PRINTS" id="PR00412">
    <property type="entry name" value="EPOXHYDRLASE"/>
</dbReference>
<feature type="domain" description="AB hydrolase-1" evidence="3">
    <location>
        <begin position="125"/>
        <end position="367"/>
    </location>
</feature>
<comment type="similarity">
    <text evidence="2">Belongs to the AB hydrolase superfamily. Epoxide hydrolase family.</text>
</comment>
<evidence type="ECO:0000256" key="2">
    <source>
        <dbReference type="ARBA" id="ARBA00038334"/>
    </source>
</evidence>
<dbReference type="PANTHER" id="PTHR43329">
    <property type="entry name" value="EPOXIDE HYDROLASE"/>
    <property type="match status" value="1"/>
</dbReference>
<dbReference type="Pfam" id="PF00561">
    <property type="entry name" value="Abhydrolase_1"/>
    <property type="match status" value="1"/>
</dbReference>
<name>A0A195FDH6_9HYME</name>
<dbReference type="InterPro" id="IPR029058">
    <property type="entry name" value="AB_hydrolase_fold"/>
</dbReference>
<reference evidence="4 5" key="1">
    <citation type="submission" date="2016-03" db="EMBL/GenBank/DDBJ databases">
        <title>Trachymyrmex septentrionalis WGS genome.</title>
        <authorList>
            <person name="Nygaard S."/>
            <person name="Hu H."/>
            <person name="Boomsma J."/>
            <person name="Zhang G."/>
        </authorList>
    </citation>
    <scope>NUCLEOTIDE SEQUENCE [LARGE SCALE GENOMIC DNA]</scope>
    <source>
        <strain evidence="4">Tsep2-gDNA-1</strain>
        <tissue evidence="4">Whole body</tissue>
    </source>
</reference>
<sequence length="441" mass="50645">MVGDVKIVRVSTRETIELHILAFAYGLCLIVRRFLKWIWDPKKFFMLRQRDQPPPCLVDNSLATHSYVKIKAKSVSIVARTEVFVYRIVALSKGRELAAVFNFHNVIDANGVKFHYVEAGDKSKPLVLLLHGFPDCWLSWRKQIPCLAEHYRVVAIDLKGFGDSDKPLNKRSYKLEILINELKQFILTLGVKTCSIIGHDLGGLLGWYMVALHSDLVYKFIAISSPHPNFYWNRISRNSILDKKWLHFSRLPFLPEIDALKEDLSIINEVFRHLQVSQDDKEKSYVEAYKYAFSRKEDWTGPINYYRNLPFTRLNTDNGEQIDNKTLLLVGNMDPFVTIESIIQSAEYVEVSRVKVIPQTQHFPHQEKSDAVNKAIIKFLKGATYNLALSKTPVKSLMSSWLGSLSNTVKYGNQMIDVVHKRTNDIVNVLPNKALYLGQTS</sequence>
<keyword evidence="5" id="KW-1185">Reference proteome</keyword>
<dbReference type="PRINTS" id="PR00111">
    <property type="entry name" value="ABHYDROLASE"/>
</dbReference>
<dbReference type="InterPro" id="IPR000073">
    <property type="entry name" value="AB_hydrolase_1"/>
</dbReference>
<dbReference type="SUPFAM" id="SSF53474">
    <property type="entry name" value="alpha/beta-Hydrolases"/>
    <property type="match status" value="1"/>
</dbReference>
<accession>A0A195FDH6</accession>
<dbReference type="EMBL" id="KQ981673">
    <property type="protein sequence ID" value="KYN38257.1"/>
    <property type="molecule type" value="Genomic_DNA"/>
</dbReference>